<proteinExistence type="predicted"/>
<keyword evidence="2" id="KW-1185">Reference proteome</keyword>
<dbReference type="STRING" id="4795.A0A225VFM7"/>
<dbReference type="OrthoDB" id="70932at2759"/>
<gene>
    <name evidence="1" type="ORF">PHMEG_00023966</name>
</gene>
<comment type="caution">
    <text evidence="1">The sequence shown here is derived from an EMBL/GenBank/DDBJ whole genome shotgun (WGS) entry which is preliminary data.</text>
</comment>
<evidence type="ECO:0000313" key="2">
    <source>
        <dbReference type="Proteomes" id="UP000198211"/>
    </source>
</evidence>
<protein>
    <submittedName>
        <fullName evidence="1">Uncharacterized protein</fullName>
    </submittedName>
</protein>
<name>A0A225VFM7_9STRA</name>
<dbReference type="AlphaFoldDB" id="A0A225VFM7"/>
<dbReference type="Proteomes" id="UP000198211">
    <property type="component" value="Unassembled WGS sequence"/>
</dbReference>
<organism evidence="1 2">
    <name type="scientific">Phytophthora megakarya</name>
    <dbReference type="NCBI Taxonomy" id="4795"/>
    <lineage>
        <taxon>Eukaryota</taxon>
        <taxon>Sar</taxon>
        <taxon>Stramenopiles</taxon>
        <taxon>Oomycota</taxon>
        <taxon>Peronosporomycetes</taxon>
        <taxon>Peronosporales</taxon>
        <taxon>Peronosporaceae</taxon>
        <taxon>Phytophthora</taxon>
    </lineage>
</organism>
<accession>A0A225VFM7</accession>
<sequence length="344" mass="39944">MLTGLKLIRRRQEIFSFQSRSLFHWTMRGGHKNCDGVGQLRLRLRKDLVSEPMTEELGSMDFAQNVAQFKWDRIVLPSLRQFHKVHGHTDVPRNFVVPKNETWPKLAWGRRLGLTVGQMRCTNHHAEQMAKSKAEWRSWVSATKSFRRSKFIARYLDTVSLDKNLKFRVVTHGPKTRGEFLLEMLYVRMKRSYAEQSARDKASLEAIDFAWDRDATMFAKIFKHGKVPSNFVVPSEDPWPKAAWSLKLGVILCSLRSKGTYLKYFSRDAEMLDALGVPLKLSSRAWQLRIVPLIDIYANLYSDEGIPEDFVIPPEEPWPEEVWGVRLWLLVHRCAGATNEMPQN</sequence>
<reference evidence="2" key="1">
    <citation type="submission" date="2017-03" db="EMBL/GenBank/DDBJ databases">
        <title>Phytopthora megakarya and P. palmivora, two closely related causual agents of cacao black pod achieved similar genome size and gene model numbers by different mechanisms.</title>
        <authorList>
            <person name="Ali S."/>
            <person name="Shao J."/>
            <person name="Larry D.J."/>
            <person name="Kronmiller B."/>
            <person name="Shen D."/>
            <person name="Strem M.D."/>
            <person name="Melnick R.L."/>
            <person name="Guiltinan M.J."/>
            <person name="Tyler B.M."/>
            <person name="Meinhardt L.W."/>
            <person name="Bailey B.A."/>
        </authorList>
    </citation>
    <scope>NUCLEOTIDE SEQUENCE [LARGE SCALE GENOMIC DNA]</scope>
    <source>
        <strain evidence="2">zdho120</strain>
    </source>
</reference>
<evidence type="ECO:0000313" key="1">
    <source>
        <dbReference type="EMBL" id="OWZ04175.1"/>
    </source>
</evidence>
<dbReference type="PANTHER" id="PTHR37066:SF1">
    <property type="entry name" value="LNS2_PITP DOMAIN-CONTAINING PROTEIN"/>
    <property type="match status" value="1"/>
</dbReference>
<dbReference type="EMBL" id="NBNE01005107">
    <property type="protein sequence ID" value="OWZ04175.1"/>
    <property type="molecule type" value="Genomic_DNA"/>
</dbReference>
<dbReference type="PANTHER" id="PTHR37066">
    <property type="entry name" value="HELICASE-ASSOCIATED"/>
    <property type="match status" value="1"/>
</dbReference>